<keyword evidence="5" id="KW-1185">Reference proteome</keyword>
<evidence type="ECO:0000256" key="1">
    <source>
        <dbReference type="SAM" id="MobiDB-lite"/>
    </source>
</evidence>
<feature type="region of interest" description="Disordered" evidence="1">
    <location>
        <begin position="104"/>
        <end position="141"/>
    </location>
</feature>
<comment type="caution">
    <text evidence="4">The sequence shown here is derived from an EMBL/GenBank/DDBJ whole genome shotgun (WGS) entry which is preliminary data.</text>
</comment>
<evidence type="ECO:0000256" key="3">
    <source>
        <dbReference type="SAM" id="SignalP"/>
    </source>
</evidence>
<name>A0A427XI06_9TREE</name>
<keyword evidence="3" id="KW-0732">Signal</keyword>
<dbReference type="Proteomes" id="UP000279236">
    <property type="component" value="Unassembled WGS sequence"/>
</dbReference>
<evidence type="ECO:0000313" key="5">
    <source>
        <dbReference type="Proteomes" id="UP000279236"/>
    </source>
</evidence>
<dbReference type="AlphaFoldDB" id="A0A427XI06"/>
<dbReference type="RefSeq" id="XP_028473550.1">
    <property type="nucleotide sequence ID" value="XM_028617872.1"/>
</dbReference>
<protein>
    <submittedName>
        <fullName evidence="4">Uncharacterized protein</fullName>
    </submittedName>
</protein>
<organism evidence="4 5">
    <name type="scientific">Apiotrichum porosum</name>
    <dbReference type="NCBI Taxonomy" id="105984"/>
    <lineage>
        <taxon>Eukaryota</taxon>
        <taxon>Fungi</taxon>
        <taxon>Dikarya</taxon>
        <taxon>Basidiomycota</taxon>
        <taxon>Agaricomycotina</taxon>
        <taxon>Tremellomycetes</taxon>
        <taxon>Trichosporonales</taxon>
        <taxon>Trichosporonaceae</taxon>
        <taxon>Apiotrichum</taxon>
    </lineage>
</organism>
<evidence type="ECO:0000313" key="4">
    <source>
        <dbReference type="EMBL" id="RSH78403.1"/>
    </source>
</evidence>
<accession>A0A427XI06</accession>
<dbReference type="EMBL" id="RSCE01000012">
    <property type="protein sequence ID" value="RSH78403.1"/>
    <property type="molecule type" value="Genomic_DNA"/>
</dbReference>
<dbReference type="GeneID" id="39586671"/>
<feature type="transmembrane region" description="Helical" evidence="2">
    <location>
        <begin position="51"/>
        <end position="75"/>
    </location>
</feature>
<feature type="chain" id="PRO_5019538602" evidence="3">
    <location>
        <begin position="23"/>
        <end position="141"/>
    </location>
</feature>
<keyword evidence="2" id="KW-0472">Membrane</keyword>
<keyword evidence="2" id="KW-0812">Transmembrane</keyword>
<proteinExistence type="predicted"/>
<feature type="compositionally biased region" description="Acidic residues" evidence="1">
    <location>
        <begin position="127"/>
        <end position="141"/>
    </location>
</feature>
<sequence length="141" mass="15849">MASTTLTIVTLALILFVPPTMALPLPESNDYSYSSIRVRSYTFEYTNPYPVAGWIIAVVAILAVCTVALIGALVWRCKRRRRLAKQARKQRERALHQYVPTIQSGPTRALGRGPHVAFPQHPPKAFEDDDDDDEDTTNPFH</sequence>
<feature type="signal peptide" evidence="3">
    <location>
        <begin position="1"/>
        <end position="22"/>
    </location>
</feature>
<gene>
    <name evidence="4" type="ORF">EHS24_002128</name>
</gene>
<keyword evidence="2" id="KW-1133">Transmembrane helix</keyword>
<reference evidence="4 5" key="1">
    <citation type="submission" date="2018-11" db="EMBL/GenBank/DDBJ databases">
        <title>Genome sequence of Apiotrichum porosum DSM 27194.</title>
        <authorList>
            <person name="Aliyu H."/>
            <person name="Gorte O."/>
            <person name="Ochsenreither K."/>
        </authorList>
    </citation>
    <scope>NUCLEOTIDE SEQUENCE [LARGE SCALE GENOMIC DNA]</scope>
    <source>
        <strain evidence="4 5">DSM 27194</strain>
    </source>
</reference>
<evidence type="ECO:0000256" key="2">
    <source>
        <dbReference type="SAM" id="Phobius"/>
    </source>
</evidence>